<feature type="transmembrane region" description="Helical" evidence="6">
    <location>
        <begin position="158"/>
        <end position="177"/>
    </location>
</feature>
<feature type="transmembrane region" description="Helical" evidence="6">
    <location>
        <begin position="123"/>
        <end position="146"/>
    </location>
</feature>
<reference evidence="7 8" key="1">
    <citation type="journal article" date="2023" name="G3 (Bethesda)">
        <title>A chromosome-length genome assembly and annotation of blackberry (Rubus argutus, cv. 'Hillquist').</title>
        <authorList>
            <person name="Bruna T."/>
            <person name="Aryal R."/>
            <person name="Dudchenko O."/>
            <person name="Sargent D.J."/>
            <person name="Mead D."/>
            <person name="Buti M."/>
            <person name="Cavallini A."/>
            <person name="Hytonen T."/>
            <person name="Andres J."/>
            <person name="Pham M."/>
            <person name="Weisz D."/>
            <person name="Mascagni F."/>
            <person name="Usai G."/>
            <person name="Natali L."/>
            <person name="Bassil N."/>
            <person name="Fernandez G.E."/>
            <person name="Lomsadze A."/>
            <person name="Armour M."/>
            <person name="Olukolu B."/>
            <person name="Poorten T."/>
            <person name="Britton C."/>
            <person name="Davik J."/>
            <person name="Ashrafi H."/>
            <person name="Aiden E.L."/>
            <person name="Borodovsky M."/>
            <person name="Worthington M."/>
        </authorList>
    </citation>
    <scope>NUCLEOTIDE SEQUENCE [LARGE SCALE GENOMIC DNA]</scope>
    <source>
        <strain evidence="7">PI 553951</strain>
    </source>
</reference>
<protein>
    <submittedName>
        <fullName evidence="7">Uncharacterized protein</fullName>
    </submittedName>
</protein>
<dbReference type="GO" id="GO:0016020">
    <property type="term" value="C:membrane"/>
    <property type="evidence" value="ECO:0007669"/>
    <property type="project" value="UniProtKB-SubCell"/>
</dbReference>
<dbReference type="CDD" id="cd13132">
    <property type="entry name" value="MATE_eukaryotic"/>
    <property type="match status" value="1"/>
</dbReference>
<feature type="transmembrane region" description="Helical" evidence="6">
    <location>
        <begin position="314"/>
        <end position="334"/>
    </location>
</feature>
<organism evidence="7 8">
    <name type="scientific">Rubus argutus</name>
    <name type="common">Southern blackberry</name>
    <dbReference type="NCBI Taxonomy" id="59490"/>
    <lineage>
        <taxon>Eukaryota</taxon>
        <taxon>Viridiplantae</taxon>
        <taxon>Streptophyta</taxon>
        <taxon>Embryophyta</taxon>
        <taxon>Tracheophyta</taxon>
        <taxon>Spermatophyta</taxon>
        <taxon>Magnoliopsida</taxon>
        <taxon>eudicotyledons</taxon>
        <taxon>Gunneridae</taxon>
        <taxon>Pentapetalae</taxon>
        <taxon>rosids</taxon>
        <taxon>fabids</taxon>
        <taxon>Rosales</taxon>
        <taxon>Rosaceae</taxon>
        <taxon>Rosoideae</taxon>
        <taxon>Rosoideae incertae sedis</taxon>
        <taxon>Rubus</taxon>
    </lineage>
</organism>
<dbReference type="NCBIfam" id="TIGR00797">
    <property type="entry name" value="matE"/>
    <property type="match status" value="1"/>
</dbReference>
<dbReference type="Proteomes" id="UP001457282">
    <property type="component" value="Unassembled WGS sequence"/>
</dbReference>
<evidence type="ECO:0000256" key="5">
    <source>
        <dbReference type="ARBA" id="ARBA00023136"/>
    </source>
</evidence>
<dbReference type="PANTHER" id="PTHR11206">
    <property type="entry name" value="MULTIDRUG RESISTANCE PROTEIN"/>
    <property type="match status" value="1"/>
</dbReference>
<dbReference type="GO" id="GO:0015297">
    <property type="term" value="F:antiporter activity"/>
    <property type="evidence" value="ECO:0007669"/>
    <property type="project" value="InterPro"/>
</dbReference>
<evidence type="ECO:0000256" key="6">
    <source>
        <dbReference type="SAM" id="Phobius"/>
    </source>
</evidence>
<evidence type="ECO:0000256" key="2">
    <source>
        <dbReference type="ARBA" id="ARBA00010199"/>
    </source>
</evidence>
<keyword evidence="4 6" id="KW-1133">Transmembrane helix</keyword>
<feature type="transmembrane region" description="Helical" evidence="6">
    <location>
        <begin position="20"/>
        <end position="40"/>
    </location>
</feature>
<feature type="transmembrane region" description="Helical" evidence="6">
    <location>
        <begin position="52"/>
        <end position="74"/>
    </location>
</feature>
<dbReference type="GO" id="GO:0042910">
    <property type="term" value="F:xenobiotic transmembrane transporter activity"/>
    <property type="evidence" value="ECO:0007669"/>
    <property type="project" value="InterPro"/>
</dbReference>
<feature type="transmembrane region" description="Helical" evidence="6">
    <location>
        <begin position="383"/>
        <end position="402"/>
    </location>
</feature>
<dbReference type="Pfam" id="PF01554">
    <property type="entry name" value="MatE"/>
    <property type="match status" value="2"/>
</dbReference>
<dbReference type="InterPro" id="IPR045069">
    <property type="entry name" value="MATE_euk"/>
</dbReference>
<evidence type="ECO:0000256" key="4">
    <source>
        <dbReference type="ARBA" id="ARBA00022989"/>
    </source>
</evidence>
<gene>
    <name evidence="7" type="ORF">M0R45_002205</name>
</gene>
<sequence length="426" mass="46176">MFAGHLGELPLAGATLANSWDNVTGFAFVVGLSGALETLCGQGFGAKSYRMLGIYLQASCIISFLFCSIISIIWLYTESILILLHQDPQISKSAALFLKFLIPGLFAYGLLQNILRFLQTQSVYVMPMVISMISIIIHIGITFGLVHWTALGFKGAPLAASVSLWISVLMLAFNVCCAKNFEHTWEGFSLESFNYVINGVKLALPSAAKECLEEWAFEILVFMGGLMPNSRKTTSLLAMCVNTQEIGYMVTYGLSATASTRVSNELGAGNPDRAKNAMLVTLKLSVILSFTIVLALTFGHNTWAGFFIDSTSNYAVLIEGFASMTPLLAISIVVDSLQGVFSGVARGCGWQHLAVYVNLGTFYLIGLTIAGLLGFKLKLYAKGLWIGLICGLSCQASTLLLITQLKKWTRSDLSHKSKGRKPSFGV</sequence>
<keyword evidence="3 6" id="KW-0812">Transmembrane</keyword>
<evidence type="ECO:0000313" key="8">
    <source>
        <dbReference type="Proteomes" id="UP001457282"/>
    </source>
</evidence>
<feature type="transmembrane region" description="Helical" evidence="6">
    <location>
        <begin position="355"/>
        <end position="377"/>
    </location>
</feature>
<keyword evidence="5 6" id="KW-0472">Membrane</keyword>
<accession>A0AAW1VQN9</accession>
<name>A0AAW1VQN9_RUBAR</name>
<evidence type="ECO:0000313" key="7">
    <source>
        <dbReference type="EMBL" id="KAK9907203.1"/>
    </source>
</evidence>
<feature type="transmembrane region" description="Helical" evidence="6">
    <location>
        <begin position="284"/>
        <end position="308"/>
    </location>
</feature>
<comment type="caution">
    <text evidence="7">The sequence shown here is derived from an EMBL/GenBank/DDBJ whole genome shotgun (WGS) entry which is preliminary data.</text>
</comment>
<keyword evidence="8" id="KW-1185">Reference proteome</keyword>
<feature type="transmembrane region" description="Helical" evidence="6">
    <location>
        <begin position="94"/>
        <end position="111"/>
    </location>
</feature>
<comment type="similarity">
    <text evidence="2">Belongs to the multi antimicrobial extrusion (MATE) (TC 2.A.66.1) family.</text>
</comment>
<dbReference type="EMBL" id="JBEDUW010000032">
    <property type="protein sequence ID" value="KAK9907203.1"/>
    <property type="molecule type" value="Genomic_DNA"/>
</dbReference>
<dbReference type="InterPro" id="IPR002528">
    <property type="entry name" value="MATE_fam"/>
</dbReference>
<dbReference type="GO" id="GO:1990961">
    <property type="term" value="P:xenobiotic detoxification by transmembrane export across the plasma membrane"/>
    <property type="evidence" value="ECO:0007669"/>
    <property type="project" value="InterPro"/>
</dbReference>
<dbReference type="AlphaFoldDB" id="A0AAW1VQN9"/>
<evidence type="ECO:0000256" key="1">
    <source>
        <dbReference type="ARBA" id="ARBA00004141"/>
    </source>
</evidence>
<evidence type="ECO:0000256" key="3">
    <source>
        <dbReference type="ARBA" id="ARBA00022692"/>
    </source>
</evidence>
<comment type="subcellular location">
    <subcellularLocation>
        <location evidence="1">Membrane</location>
        <topology evidence="1">Multi-pass membrane protein</topology>
    </subcellularLocation>
</comment>
<proteinExistence type="inferred from homology"/>